<dbReference type="PANTHER" id="PTHR43586:SF8">
    <property type="entry name" value="CYSTEINE DESULFURASE 1, CHLOROPLASTIC"/>
    <property type="match status" value="1"/>
</dbReference>
<dbReference type="EMBL" id="AP024563">
    <property type="protein sequence ID" value="BCU07044.1"/>
    <property type="molecule type" value="Genomic_DNA"/>
</dbReference>
<dbReference type="Pfam" id="PF02657">
    <property type="entry name" value="SufE"/>
    <property type="match status" value="1"/>
</dbReference>
<dbReference type="Proteomes" id="UP000680679">
    <property type="component" value="Chromosome"/>
</dbReference>
<dbReference type="InterPro" id="IPR003808">
    <property type="entry name" value="Fe-S_metab-assoc_dom"/>
</dbReference>
<name>A0ABN6GD54_9GAMM</name>
<evidence type="ECO:0000313" key="11">
    <source>
        <dbReference type="Proteomes" id="UP000680679"/>
    </source>
</evidence>
<evidence type="ECO:0000259" key="9">
    <source>
        <dbReference type="Pfam" id="PF02657"/>
    </source>
</evidence>
<dbReference type="NCBIfam" id="TIGR01979">
    <property type="entry name" value="sufS"/>
    <property type="match status" value="1"/>
</dbReference>
<protein>
    <recommendedName>
        <fullName evidence="3">cysteine desulfurase</fullName>
        <ecNumber evidence="3">2.8.1.7</ecNumber>
    </recommendedName>
</protein>
<dbReference type="Gene3D" id="3.90.1150.10">
    <property type="entry name" value="Aspartate Aminotransferase, domain 1"/>
    <property type="match status" value="1"/>
</dbReference>
<dbReference type="EC" id="2.8.1.7" evidence="3"/>
<keyword evidence="5" id="KW-0663">Pyridoxal phosphate</keyword>
<organism evidence="10 11">
    <name type="scientific">Allochromatium tepidum</name>
    <dbReference type="NCBI Taxonomy" id="553982"/>
    <lineage>
        <taxon>Bacteria</taxon>
        <taxon>Pseudomonadati</taxon>
        <taxon>Pseudomonadota</taxon>
        <taxon>Gammaproteobacteria</taxon>
        <taxon>Chromatiales</taxon>
        <taxon>Chromatiaceae</taxon>
        <taxon>Allochromatium</taxon>
    </lineage>
</organism>
<evidence type="ECO:0000259" key="8">
    <source>
        <dbReference type="Pfam" id="PF00266"/>
    </source>
</evidence>
<dbReference type="Pfam" id="PF00266">
    <property type="entry name" value="Aminotran_5"/>
    <property type="match status" value="1"/>
</dbReference>
<evidence type="ECO:0000313" key="10">
    <source>
        <dbReference type="EMBL" id="BCU07044.1"/>
    </source>
</evidence>
<feature type="region of interest" description="Disordered" evidence="7">
    <location>
        <begin position="421"/>
        <end position="456"/>
    </location>
</feature>
<proteinExistence type="inferred from homology"/>
<feature type="domain" description="Fe-S metabolism associated" evidence="9">
    <location>
        <begin position="475"/>
        <end position="597"/>
    </location>
</feature>
<accession>A0ABN6GD54</accession>
<dbReference type="CDD" id="cd06453">
    <property type="entry name" value="SufS_like"/>
    <property type="match status" value="1"/>
</dbReference>
<keyword evidence="11" id="KW-1185">Reference proteome</keyword>
<dbReference type="SUPFAM" id="SSF53383">
    <property type="entry name" value="PLP-dependent transferases"/>
    <property type="match status" value="1"/>
</dbReference>
<dbReference type="InterPro" id="IPR015424">
    <property type="entry name" value="PyrdxlP-dep_Trfase"/>
</dbReference>
<reference evidence="10 11" key="1">
    <citation type="submission" date="2021-04" db="EMBL/GenBank/DDBJ databases">
        <title>Complete genome sequencing of Allochromatium tepidum strain NZ.</title>
        <authorList>
            <person name="Tsukatani Y."/>
            <person name="Mori H."/>
        </authorList>
    </citation>
    <scope>NUCLEOTIDE SEQUENCE [LARGE SCALE GENOMIC DNA]</scope>
    <source>
        <strain evidence="10 11">NZ</strain>
    </source>
</reference>
<comment type="similarity">
    <text evidence="2">Belongs to the class-V pyridoxal-phosphate-dependent aminotransferase family. Csd subfamily.</text>
</comment>
<dbReference type="InterPro" id="IPR010970">
    <property type="entry name" value="Cys_dSase_SufS"/>
</dbReference>
<sequence>MMLNTPLEHSDRPTLDVEAIRAQFPILTTPIDGQPLIYLDSAASTQQPECVIDTVADYHRGHHANIHRGAYRLSRTATRMYEEARERVARFLNAADPVECLFTRGTTESINLVAATWGRANLQPGDEILISTLEHHSNIVPWQMVAATTGARIRVIPIDDAGDLDLDAYRRLLSPRTRLVAVNQVSNALGTINPVAELIADAHAAGALVLIDGAQWVAHGLTDVQALDADFYVFSGHKLYGPTGIGVLYGKRRLLESMPPYQGGGDMIERVTFEHTTYAGLPNRFEAGTPHISGAIGLAAAIDWVESIGLAAIGAHEQHLLRRATERLASIPGLTIKGTARHKSGVISWVMNDPPIATLDIGTALDLRGICIRTGHHCCQPLMDRLGVTSTARASFGVYNRLDEVEALVEALSEIREAASRQRRASGVAQATPGAEPTTAGDSGDLGDGEGTEPALSYPAAVADSPQAAADEIAEVFELLPDWPMRHQHIIDLGDRLPPMPESLKTETNAVHGCQSQVHIAARVRPGTADVIEFLADSDANIVRGLIALLQRLYSGQQARDILAFDVEAFFRQIGLDQHLSLTRRNGLEAMVRRVRQLAGTIAG</sequence>
<comment type="cofactor">
    <cofactor evidence="1">
        <name>pyridoxal 5'-phosphate</name>
        <dbReference type="ChEBI" id="CHEBI:597326"/>
    </cofactor>
</comment>
<dbReference type="PANTHER" id="PTHR43586">
    <property type="entry name" value="CYSTEINE DESULFURASE"/>
    <property type="match status" value="1"/>
</dbReference>
<dbReference type="InterPro" id="IPR015422">
    <property type="entry name" value="PyrdxlP-dep_Trfase_small"/>
</dbReference>
<evidence type="ECO:0000256" key="6">
    <source>
        <dbReference type="ARBA" id="ARBA00050776"/>
    </source>
</evidence>
<feature type="domain" description="Aminotransferase class V" evidence="8">
    <location>
        <begin position="37"/>
        <end position="408"/>
    </location>
</feature>
<dbReference type="SUPFAM" id="SSF82649">
    <property type="entry name" value="SufE/NifU"/>
    <property type="match status" value="1"/>
</dbReference>
<evidence type="ECO:0000256" key="1">
    <source>
        <dbReference type="ARBA" id="ARBA00001933"/>
    </source>
</evidence>
<evidence type="ECO:0000256" key="3">
    <source>
        <dbReference type="ARBA" id="ARBA00012239"/>
    </source>
</evidence>
<dbReference type="InterPro" id="IPR015421">
    <property type="entry name" value="PyrdxlP-dep_Trfase_major"/>
</dbReference>
<dbReference type="Gene3D" id="3.90.1010.10">
    <property type="match status" value="1"/>
</dbReference>
<comment type="catalytic activity">
    <reaction evidence="6">
        <text>(sulfur carrier)-H + L-cysteine = (sulfur carrier)-SH + L-alanine</text>
        <dbReference type="Rhea" id="RHEA:43892"/>
        <dbReference type="Rhea" id="RHEA-COMP:14737"/>
        <dbReference type="Rhea" id="RHEA-COMP:14739"/>
        <dbReference type="ChEBI" id="CHEBI:29917"/>
        <dbReference type="ChEBI" id="CHEBI:35235"/>
        <dbReference type="ChEBI" id="CHEBI:57972"/>
        <dbReference type="ChEBI" id="CHEBI:64428"/>
        <dbReference type="EC" id="2.8.1.7"/>
    </reaction>
</comment>
<dbReference type="InterPro" id="IPR000192">
    <property type="entry name" value="Aminotrans_V_dom"/>
</dbReference>
<evidence type="ECO:0000256" key="2">
    <source>
        <dbReference type="ARBA" id="ARBA00010447"/>
    </source>
</evidence>
<dbReference type="Gene3D" id="3.40.640.10">
    <property type="entry name" value="Type I PLP-dependent aspartate aminotransferase-like (Major domain)"/>
    <property type="match status" value="1"/>
</dbReference>
<evidence type="ECO:0000256" key="4">
    <source>
        <dbReference type="ARBA" id="ARBA00022679"/>
    </source>
</evidence>
<gene>
    <name evidence="10" type="ORF">Atep_17210</name>
</gene>
<evidence type="ECO:0000256" key="5">
    <source>
        <dbReference type="ARBA" id="ARBA00022898"/>
    </source>
</evidence>
<evidence type="ECO:0000256" key="7">
    <source>
        <dbReference type="SAM" id="MobiDB-lite"/>
    </source>
</evidence>
<keyword evidence="4" id="KW-0808">Transferase</keyword>